<dbReference type="RefSeq" id="WP_172158271.1">
    <property type="nucleotide sequence ID" value="NZ_CP053564.1"/>
</dbReference>
<reference evidence="2 3" key="1">
    <citation type="submission" date="2020-05" db="EMBL/GenBank/DDBJ databases">
        <authorList>
            <person name="Mo P."/>
        </authorList>
    </citation>
    <scope>NUCLEOTIDE SEQUENCE [LARGE SCALE GENOMIC DNA]</scope>
    <source>
        <strain evidence="2 3">Gen01</strain>
    </source>
</reference>
<evidence type="ECO:0000313" key="3">
    <source>
        <dbReference type="Proteomes" id="UP000505377"/>
    </source>
</evidence>
<sequence>MTTATGPAQAVQRALPGQGPRTRVRLDGPGAEPDVRAALTRAWRLAGQPLIVVLPLHRDPVGDVAAAWAAEHELAGIRTEHQTSAASSEPCVVVPADGPVPWCGCVHPPCPRCLDGDR</sequence>
<proteinExistence type="predicted"/>
<dbReference type="KEGG" id="pbro:HOP40_13290"/>
<protein>
    <submittedName>
        <fullName evidence="2">Uncharacterized protein</fullName>
    </submittedName>
</protein>
<keyword evidence="3" id="KW-1185">Reference proteome</keyword>
<organism evidence="2 3">
    <name type="scientific">Pseudonocardia broussonetiae</name>
    <dbReference type="NCBI Taxonomy" id="2736640"/>
    <lineage>
        <taxon>Bacteria</taxon>
        <taxon>Bacillati</taxon>
        <taxon>Actinomycetota</taxon>
        <taxon>Actinomycetes</taxon>
        <taxon>Pseudonocardiales</taxon>
        <taxon>Pseudonocardiaceae</taxon>
        <taxon>Pseudonocardia</taxon>
    </lineage>
</organism>
<evidence type="ECO:0000256" key="1">
    <source>
        <dbReference type="SAM" id="MobiDB-lite"/>
    </source>
</evidence>
<dbReference type="Proteomes" id="UP000505377">
    <property type="component" value="Chromosome"/>
</dbReference>
<feature type="region of interest" description="Disordered" evidence="1">
    <location>
        <begin position="1"/>
        <end position="31"/>
    </location>
</feature>
<dbReference type="AlphaFoldDB" id="A0A6M6JHL2"/>
<dbReference type="EMBL" id="CP053564">
    <property type="protein sequence ID" value="QJY46673.1"/>
    <property type="molecule type" value="Genomic_DNA"/>
</dbReference>
<gene>
    <name evidence="2" type="ORF">HOP40_13290</name>
</gene>
<name>A0A6M6JHL2_9PSEU</name>
<evidence type="ECO:0000313" key="2">
    <source>
        <dbReference type="EMBL" id="QJY46673.1"/>
    </source>
</evidence>
<accession>A0A6M6JHL2</accession>